<sequence>MSPVKSALRGAAALAAAALGAGAFALPAQAQTFTPIEVFVEDYSPIAYGDAPEKFGLRIAFGDDFAEGEHDVTAVVEIDAPDGGFAIGLPDGTGSDCPANDAGTVVSCSWEDAPSASFWEFRYAPTAELASGEYPYTVTFAVDGETVATEADAIEVVGTDTDRPYLHGIADYTDVAPGSSIGIEAEVLQQAALPADTAAVVAVLSGPVYAVIEGVEVTAGYDNCTGDAWGGPGVTCVITDFPDEPGTAFALSPVDYALAADLPGPYWYCDCEYEVFPVDADGLAAYGGVTWDEGSANLMGLEASDGPGEYSDPFTGYLNIQTAAQQYDLSVANLNAKGAKDTETTVTVSATNAGPAGAVRLFDEVGSYAILGKLPAGLELVAVDDEDAVCPDAAEWADLLPREDVDGLDFVCFFDALPAGETMNLALRVKITGDGAANDGTLAVASREYEEFGFEADRSDNDAVFSVNAGGSANLPTTGTSMTVLLGGAGAALTAGAGLAFTARKRRIPSAA</sequence>
<keyword evidence="1" id="KW-0134">Cell wall</keyword>
<dbReference type="Proteomes" id="UP000238176">
    <property type="component" value="Unassembled WGS sequence"/>
</dbReference>
<evidence type="ECO:0000256" key="2">
    <source>
        <dbReference type="ARBA" id="ARBA00022525"/>
    </source>
</evidence>
<dbReference type="PROSITE" id="PS50847">
    <property type="entry name" value="GRAM_POS_ANCHORING"/>
    <property type="match status" value="1"/>
</dbReference>
<feature type="signal peptide" evidence="6">
    <location>
        <begin position="1"/>
        <end position="30"/>
    </location>
</feature>
<dbReference type="RefSeq" id="WP_106364216.1">
    <property type="nucleotide sequence ID" value="NZ_PVTJ01000004.1"/>
</dbReference>
<evidence type="ECO:0000259" key="7">
    <source>
        <dbReference type="PROSITE" id="PS50847"/>
    </source>
</evidence>
<dbReference type="AlphaFoldDB" id="A0A2T0UMH3"/>
<keyword evidence="5" id="KW-0812">Transmembrane</keyword>
<evidence type="ECO:0000256" key="6">
    <source>
        <dbReference type="SAM" id="SignalP"/>
    </source>
</evidence>
<evidence type="ECO:0000256" key="3">
    <source>
        <dbReference type="ARBA" id="ARBA00022729"/>
    </source>
</evidence>
<keyword evidence="5" id="KW-0472">Membrane</keyword>
<keyword evidence="9" id="KW-1185">Reference proteome</keyword>
<organism evidence="8 9">
    <name type="scientific">Glycomyces artemisiae</name>
    <dbReference type="NCBI Taxonomy" id="1076443"/>
    <lineage>
        <taxon>Bacteria</taxon>
        <taxon>Bacillati</taxon>
        <taxon>Actinomycetota</taxon>
        <taxon>Actinomycetes</taxon>
        <taxon>Glycomycetales</taxon>
        <taxon>Glycomycetaceae</taxon>
        <taxon>Glycomyces</taxon>
    </lineage>
</organism>
<keyword evidence="4" id="KW-0572">Peptidoglycan-anchor</keyword>
<evidence type="ECO:0000256" key="4">
    <source>
        <dbReference type="ARBA" id="ARBA00023088"/>
    </source>
</evidence>
<comment type="caution">
    <text evidence="8">The sequence shown here is derived from an EMBL/GenBank/DDBJ whole genome shotgun (WGS) entry which is preliminary data.</text>
</comment>
<keyword evidence="5" id="KW-1133">Transmembrane helix</keyword>
<evidence type="ECO:0000256" key="5">
    <source>
        <dbReference type="SAM" id="Phobius"/>
    </source>
</evidence>
<accession>A0A2T0UMH3</accession>
<evidence type="ECO:0000313" key="8">
    <source>
        <dbReference type="EMBL" id="PRY59122.1"/>
    </source>
</evidence>
<gene>
    <name evidence="8" type="ORF">B0I28_104279</name>
</gene>
<dbReference type="NCBIfam" id="TIGR01167">
    <property type="entry name" value="LPXTG_anchor"/>
    <property type="match status" value="1"/>
</dbReference>
<dbReference type="InterPro" id="IPR006311">
    <property type="entry name" value="TAT_signal"/>
</dbReference>
<proteinExistence type="predicted"/>
<reference evidence="8 9" key="1">
    <citation type="submission" date="2018-03" db="EMBL/GenBank/DDBJ databases">
        <title>Genomic Encyclopedia of Type Strains, Phase III (KMG-III): the genomes of soil and plant-associated and newly described type strains.</title>
        <authorList>
            <person name="Whitman W."/>
        </authorList>
    </citation>
    <scope>NUCLEOTIDE SEQUENCE [LARGE SCALE GENOMIC DNA]</scope>
    <source>
        <strain evidence="8 9">CGMCC 4.7067</strain>
    </source>
</reference>
<protein>
    <submittedName>
        <fullName evidence="8">LPXTG-motif cell wall-anchored protein</fullName>
    </submittedName>
</protein>
<keyword evidence="3 6" id="KW-0732">Signal</keyword>
<dbReference type="EMBL" id="PVTJ01000004">
    <property type="protein sequence ID" value="PRY59122.1"/>
    <property type="molecule type" value="Genomic_DNA"/>
</dbReference>
<dbReference type="PROSITE" id="PS51318">
    <property type="entry name" value="TAT"/>
    <property type="match status" value="1"/>
</dbReference>
<keyword evidence="2" id="KW-0964">Secreted</keyword>
<feature type="transmembrane region" description="Helical" evidence="5">
    <location>
        <begin position="482"/>
        <end position="503"/>
    </location>
</feature>
<dbReference type="OrthoDB" id="5175240at2"/>
<feature type="domain" description="Gram-positive cocci surface proteins LPxTG" evidence="7">
    <location>
        <begin position="475"/>
        <end position="512"/>
    </location>
</feature>
<name>A0A2T0UMH3_9ACTN</name>
<evidence type="ECO:0000256" key="1">
    <source>
        <dbReference type="ARBA" id="ARBA00022512"/>
    </source>
</evidence>
<feature type="chain" id="PRO_5015697697" evidence="6">
    <location>
        <begin position="31"/>
        <end position="512"/>
    </location>
</feature>
<evidence type="ECO:0000313" key="9">
    <source>
        <dbReference type="Proteomes" id="UP000238176"/>
    </source>
</evidence>
<dbReference type="InterPro" id="IPR019931">
    <property type="entry name" value="LPXTG_anchor"/>
</dbReference>